<sequence length="233" mass="25934">MTGSVSFPRMAPRSLVDPDAIRANDWCEYKRLAQLQDHWDLKAWRPGYAAYYWYLTFSEDALVALVRECQQRLDPTHLSMVSSDGLHMTLVKVGAAESVASSALPQFVAAAEERLIGVAPFSVNVGPLAGSPSAVRFSVAPWDKLVGLHGRLRESVVSVRPTPAPKPTSQFRPHLGIAYNSQRRDAGPVVKMVAALRDIPHVPVSVDRVKLVRLWRTDHEYRWEECAVIPLQA</sequence>
<gene>
    <name evidence="1" type="ORF">J2W56_006625</name>
</gene>
<dbReference type="SUPFAM" id="SSF55144">
    <property type="entry name" value="LigT-like"/>
    <property type="match status" value="1"/>
</dbReference>
<dbReference type="Pfam" id="PF13563">
    <property type="entry name" value="2_5_RNA_ligase2"/>
    <property type="match status" value="1"/>
</dbReference>
<keyword evidence="1" id="KW-0436">Ligase</keyword>
<name>A0ABU1XQL5_9NOCA</name>
<dbReference type="Proteomes" id="UP001251217">
    <property type="component" value="Unassembled WGS sequence"/>
</dbReference>
<dbReference type="GO" id="GO:0016874">
    <property type="term" value="F:ligase activity"/>
    <property type="evidence" value="ECO:0007669"/>
    <property type="project" value="UniProtKB-KW"/>
</dbReference>
<dbReference type="EMBL" id="JAVDWW010000015">
    <property type="protein sequence ID" value="MDR7172859.1"/>
    <property type="molecule type" value="Genomic_DNA"/>
</dbReference>
<dbReference type="InterPro" id="IPR009097">
    <property type="entry name" value="Cyclic_Pdiesterase"/>
</dbReference>
<evidence type="ECO:0000313" key="2">
    <source>
        <dbReference type="Proteomes" id="UP001251217"/>
    </source>
</evidence>
<dbReference type="Gene3D" id="3.90.1140.10">
    <property type="entry name" value="Cyclic phosphodiesterase"/>
    <property type="match status" value="1"/>
</dbReference>
<protein>
    <submittedName>
        <fullName evidence="1">2'-5' RNA ligase</fullName>
    </submittedName>
</protein>
<accession>A0ABU1XQL5</accession>
<proteinExistence type="predicted"/>
<keyword evidence="2" id="KW-1185">Reference proteome</keyword>
<evidence type="ECO:0000313" key="1">
    <source>
        <dbReference type="EMBL" id="MDR7172859.1"/>
    </source>
</evidence>
<comment type="caution">
    <text evidence="1">The sequence shown here is derived from an EMBL/GenBank/DDBJ whole genome shotgun (WGS) entry which is preliminary data.</text>
</comment>
<organism evidence="1 2">
    <name type="scientific">Nocardia kruczakiae</name>
    <dbReference type="NCBI Taxonomy" id="261477"/>
    <lineage>
        <taxon>Bacteria</taxon>
        <taxon>Bacillati</taxon>
        <taxon>Actinomycetota</taxon>
        <taxon>Actinomycetes</taxon>
        <taxon>Mycobacteriales</taxon>
        <taxon>Nocardiaceae</taxon>
        <taxon>Nocardia</taxon>
    </lineage>
</organism>
<dbReference type="RefSeq" id="WP_310408102.1">
    <property type="nucleotide sequence ID" value="NZ_JAVDWW010000015.1"/>
</dbReference>
<reference evidence="1 2" key="1">
    <citation type="submission" date="2023-07" db="EMBL/GenBank/DDBJ databases">
        <title>Sorghum-associated microbial communities from plants grown in Nebraska, USA.</title>
        <authorList>
            <person name="Schachtman D."/>
        </authorList>
    </citation>
    <scope>NUCLEOTIDE SEQUENCE [LARGE SCALE GENOMIC DNA]</scope>
    <source>
        <strain evidence="1 2">4272</strain>
    </source>
</reference>